<feature type="region of interest" description="Disordered" evidence="1">
    <location>
        <begin position="1"/>
        <end position="21"/>
    </location>
</feature>
<evidence type="ECO:0000259" key="2">
    <source>
        <dbReference type="Pfam" id="PF01841"/>
    </source>
</evidence>
<dbReference type="InterPro" id="IPR002931">
    <property type="entry name" value="Transglutaminase-like"/>
</dbReference>
<evidence type="ECO:0000313" key="3">
    <source>
        <dbReference type="EMBL" id="QBX54403.1"/>
    </source>
</evidence>
<name>A0A4P7ICX4_9ACTN</name>
<protein>
    <submittedName>
        <fullName evidence="3">Transglutaminase family protein</fullName>
    </submittedName>
</protein>
<dbReference type="Pfam" id="PF01841">
    <property type="entry name" value="Transglut_core"/>
    <property type="match status" value="1"/>
</dbReference>
<keyword evidence="4" id="KW-1185">Reference proteome</keyword>
<dbReference type="EMBL" id="CP038436">
    <property type="protein sequence ID" value="QBX54403.1"/>
    <property type="molecule type" value="Genomic_DNA"/>
</dbReference>
<sequence>MTDASSPQLDDADPTGFLGSDDIIQADHPAVVELGRELRGRTGSPEELAEAAFTWVRDEVDHSFDAQDRRVTLTASEVLEHRVGLCYAKSHLLTALLRSQGVPTALCYQLLDDGSDGLVVHGLVAVHLRGAWHRLDPRGNKEGVDAQFSLGDERLAWSVDPERGERDFPTLYAAPAPCVVEALRGAEDMLDLYEGGLPSSLPDVPTPSAV</sequence>
<feature type="domain" description="Transglutaminase-like" evidence="2">
    <location>
        <begin position="34"/>
        <end position="137"/>
    </location>
</feature>
<dbReference type="AlphaFoldDB" id="A0A4P7ICX4"/>
<dbReference type="SUPFAM" id="SSF54001">
    <property type="entry name" value="Cysteine proteinases"/>
    <property type="match status" value="1"/>
</dbReference>
<evidence type="ECO:0000256" key="1">
    <source>
        <dbReference type="SAM" id="MobiDB-lite"/>
    </source>
</evidence>
<dbReference type="PANTHER" id="PTHR33490">
    <property type="entry name" value="BLR5614 PROTEIN-RELATED"/>
    <property type="match status" value="1"/>
</dbReference>
<dbReference type="KEGG" id="nsn:EXE58_02240"/>
<reference evidence="3 4" key="1">
    <citation type="submission" date="2019-03" db="EMBL/GenBank/DDBJ databases">
        <title>Three New Species of Nocardioides, Nocardioides euryhalodurans sp. nov., Nocardioides seonyuensis sp. nov. and Nocardioides eburneoflavus sp. nov. Iolated from Soil.</title>
        <authorList>
            <person name="Roh S.G."/>
            <person name="Lee C."/>
            <person name="Kim M.-K."/>
            <person name="Kim S.B."/>
        </authorList>
    </citation>
    <scope>NUCLEOTIDE SEQUENCE [LARGE SCALE GENOMIC DNA]</scope>
    <source>
        <strain evidence="3 4">MMS17-SY207-3</strain>
    </source>
</reference>
<evidence type="ECO:0000313" key="4">
    <source>
        <dbReference type="Proteomes" id="UP000294853"/>
    </source>
</evidence>
<gene>
    <name evidence="3" type="ORF">EXE58_02240</name>
</gene>
<dbReference type="OrthoDB" id="5296450at2"/>
<dbReference type="PANTHER" id="PTHR33490:SF3">
    <property type="entry name" value="CONSERVED INTEGRAL MEMBRANE PROTEIN"/>
    <property type="match status" value="1"/>
</dbReference>
<dbReference type="Proteomes" id="UP000294853">
    <property type="component" value="Chromosome"/>
</dbReference>
<dbReference type="Gene3D" id="3.10.620.30">
    <property type="match status" value="1"/>
</dbReference>
<accession>A0A4P7ICX4</accession>
<proteinExistence type="predicted"/>
<dbReference type="InterPro" id="IPR038765">
    <property type="entry name" value="Papain-like_cys_pep_sf"/>
</dbReference>
<dbReference type="RefSeq" id="WP_135266376.1">
    <property type="nucleotide sequence ID" value="NZ_CP038436.1"/>
</dbReference>
<organism evidence="3 4">
    <name type="scientific">Nocardioides seonyuensis</name>
    <dbReference type="NCBI Taxonomy" id="2518371"/>
    <lineage>
        <taxon>Bacteria</taxon>
        <taxon>Bacillati</taxon>
        <taxon>Actinomycetota</taxon>
        <taxon>Actinomycetes</taxon>
        <taxon>Propionibacteriales</taxon>
        <taxon>Nocardioidaceae</taxon>
        <taxon>Nocardioides</taxon>
    </lineage>
</organism>